<dbReference type="SUPFAM" id="SSF51445">
    <property type="entry name" value="(Trans)glycosidases"/>
    <property type="match status" value="1"/>
</dbReference>
<reference evidence="3 4" key="1">
    <citation type="submission" date="2019-10" db="EMBL/GenBank/DDBJ databases">
        <authorList>
            <person name="Blom J."/>
        </authorList>
    </citation>
    <scope>NUCLEOTIDE SEQUENCE [LARGE SCALE GENOMIC DNA]</scope>
    <source>
        <strain evidence="3 4">ES3154-GLU</strain>
    </source>
</reference>
<dbReference type="Pfam" id="PF02638">
    <property type="entry name" value="GHL10"/>
    <property type="match status" value="1"/>
</dbReference>
<dbReference type="AlphaFoldDB" id="A0A6I8M4I2"/>
<protein>
    <recommendedName>
        <fullName evidence="2">Glycosyl hydrolase-like 10 domain-containing protein</fullName>
    </recommendedName>
</protein>
<dbReference type="Proteomes" id="UP000419017">
    <property type="component" value="Unassembled WGS sequence"/>
</dbReference>
<dbReference type="PANTHER" id="PTHR43405">
    <property type="entry name" value="GLYCOSYL HYDROLASE DIGH"/>
    <property type="match status" value="1"/>
</dbReference>
<gene>
    <name evidence="3" type="ORF">OMES3154_00067</name>
</gene>
<accession>A0A6I8M4I2</accession>
<evidence type="ECO:0000256" key="1">
    <source>
        <dbReference type="ARBA" id="ARBA00022729"/>
    </source>
</evidence>
<dbReference type="EMBL" id="CABWIB010000001">
    <property type="protein sequence ID" value="VWL84814.1"/>
    <property type="molecule type" value="Genomic_DNA"/>
</dbReference>
<feature type="domain" description="Glycosyl hydrolase-like 10" evidence="2">
    <location>
        <begin position="68"/>
        <end position="379"/>
    </location>
</feature>
<keyword evidence="4" id="KW-1185">Reference proteome</keyword>
<dbReference type="Gene3D" id="3.20.20.80">
    <property type="entry name" value="Glycosidases"/>
    <property type="match status" value="1"/>
</dbReference>
<evidence type="ECO:0000259" key="2">
    <source>
        <dbReference type="Pfam" id="PF02638"/>
    </source>
</evidence>
<dbReference type="PROSITE" id="PS51257">
    <property type="entry name" value="PROKAR_LIPOPROTEIN"/>
    <property type="match status" value="1"/>
</dbReference>
<dbReference type="InterPro" id="IPR017853">
    <property type="entry name" value="GH"/>
</dbReference>
<sequence>MKIRNILAGIGLLAFIASCTNTHKLVEYDKNSYTRTEITTKTNDEILENNEFKETVFNRTHRKVNKDMKGVWIATAWSIDFPKTRNEFSQKKEIDEIIKNVKNWGFNSIFFQVKPDAGVFFKSNRLPWSSYLTGKEDRTPSYDPLKYFIEEAHRNGLEFHAWINPYRVSLKDNLSGASERNIGVIHPEWLFRYKGQLYLDPSKIGVVEYLYRTIEEIVYNYDVDGIHLDDYFYPYPDKENRVKLSEFDKEAYNKEKYKYSNIGDFRRAKVNELIKNLSVSIHKIKPNISFGVAPFGIWRNISSDYRGSKTYGTESYDKLYADTLTWMQEKWIDYVAPQVYWKISRQEAPYKTLVEWWNQKAKETNTPLYIGEGVYKMDDKKTWNWPDNEVRLHSIIRRVNSNVNGYIIYGYQTLLKNPSLVNDIK</sequence>
<evidence type="ECO:0000313" key="4">
    <source>
        <dbReference type="Proteomes" id="UP000419017"/>
    </source>
</evidence>
<evidence type="ECO:0000313" key="3">
    <source>
        <dbReference type="EMBL" id="VWL84814.1"/>
    </source>
</evidence>
<dbReference type="RefSeq" id="WP_156682870.1">
    <property type="nucleotide sequence ID" value="NZ_CABWIB010000001.1"/>
</dbReference>
<dbReference type="InterPro" id="IPR052177">
    <property type="entry name" value="Divisome_Glycosyl_Hydrolase"/>
</dbReference>
<dbReference type="InterPro" id="IPR003790">
    <property type="entry name" value="GHL10"/>
</dbReference>
<proteinExistence type="predicted"/>
<keyword evidence="1" id="KW-0732">Signal</keyword>
<dbReference type="PANTHER" id="PTHR43405:SF1">
    <property type="entry name" value="GLYCOSYL HYDROLASE DIGH"/>
    <property type="match status" value="1"/>
</dbReference>
<name>A0A6I8M4I2_9FUSO</name>
<organism evidence="3 4">
    <name type="scientific">Oceanivirga miroungae</name>
    <dbReference type="NCBI Taxonomy" id="1130046"/>
    <lineage>
        <taxon>Bacteria</taxon>
        <taxon>Fusobacteriati</taxon>
        <taxon>Fusobacteriota</taxon>
        <taxon>Fusobacteriia</taxon>
        <taxon>Fusobacteriales</taxon>
        <taxon>Leptotrichiaceae</taxon>
        <taxon>Oceanivirga</taxon>
    </lineage>
</organism>